<dbReference type="EMBL" id="MU839058">
    <property type="protein sequence ID" value="KAK1761648.1"/>
    <property type="molecule type" value="Genomic_DNA"/>
</dbReference>
<comment type="similarity">
    <text evidence="1">Belongs to the class-A beta-lactamase family.</text>
</comment>
<evidence type="ECO:0000259" key="3">
    <source>
        <dbReference type="Pfam" id="PF00144"/>
    </source>
</evidence>
<keyword evidence="5" id="KW-1185">Reference proteome</keyword>
<gene>
    <name evidence="4" type="ORF">QBC33DRAFT_553495</name>
</gene>
<evidence type="ECO:0000256" key="1">
    <source>
        <dbReference type="ARBA" id="ARBA00009009"/>
    </source>
</evidence>
<feature type="domain" description="Beta-lactamase-related" evidence="3">
    <location>
        <begin position="17"/>
        <end position="386"/>
    </location>
</feature>
<sequence length="411" mass="44738">MEKLDKILKSYVAEGDETKEKVFGAAFSVVNKDGIIYQGAAGRTDLPVTSPRFATDSFSWVASLTKIITATAIMQLVEKGLTKLDDDVRPLVPELAKMQILRGFDEDGKPILEDNVKPITLRNLVTHTVGLGYDVADPDLMKWSAAVGRTVTNLSFTFDGWNTPLKFAPGDGWYYGSAMDWAGKALEAVTGQSLGQYMTENIFKPLGMHDTTFHPLNLAERAKDRKVACSFRDADSGLLSIGAQPTPVDPPAESGGAGLHTTAADHVKVLRALLRALSGDGDTPLVSKETAEEMLRPQLSEVQQQMLQSLTGQFHDAMAPEFPLGTPLNHGISGIINTEDVVGRRRKGSMMWIGMCNGHWWIDRETGIAATLLVNVLPQPDAVVNKLYNELEDAVYGELLPSLKARCGGRK</sequence>
<dbReference type="InterPro" id="IPR012338">
    <property type="entry name" value="Beta-lactam/transpept-like"/>
</dbReference>
<dbReference type="GO" id="GO:0016746">
    <property type="term" value="F:acyltransferase activity"/>
    <property type="evidence" value="ECO:0007669"/>
    <property type="project" value="UniProtKB-KW"/>
</dbReference>
<name>A0AAJ0BNN7_9PEZI</name>
<evidence type="ECO:0000256" key="2">
    <source>
        <dbReference type="ARBA" id="ARBA00022801"/>
    </source>
</evidence>
<dbReference type="GO" id="GO:0016787">
    <property type="term" value="F:hydrolase activity"/>
    <property type="evidence" value="ECO:0007669"/>
    <property type="project" value="UniProtKB-KW"/>
</dbReference>
<evidence type="ECO:0000313" key="4">
    <source>
        <dbReference type="EMBL" id="KAK1761648.1"/>
    </source>
</evidence>
<dbReference type="InterPro" id="IPR001466">
    <property type="entry name" value="Beta-lactam-related"/>
</dbReference>
<dbReference type="SUPFAM" id="SSF56601">
    <property type="entry name" value="beta-lactamase/transpeptidase-like"/>
    <property type="match status" value="1"/>
</dbReference>
<accession>A0AAJ0BNN7</accession>
<dbReference type="GeneID" id="85312606"/>
<dbReference type="InterPro" id="IPR050789">
    <property type="entry name" value="Diverse_Enzym_Activities"/>
</dbReference>
<organism evidence="4 5">
    <name type="scientific">Phialemonium atrogriseum</name>
    <dbReference type="NCBI Taxonomy" id="1093897"/>
    <lineage>
        <taxon>Eukaryota</taxon>
        <taxon>Fungi</taxon>
        <taxon>Dikarya</taxon>
        <taxon>Ascomycota</taxon>
        <taxon>Pezizomycotina</taxon>
        <taxon>Sordariomycetes</taxon>
        <taxon>Sordariomycetidae</taxon>
        <taxon>Cephalothecales</taxon>
        <taxon>Cephalothecaceae</taxon>
        <taxon>Phialemonium</taxon>
    </lineage>
</organism>
<keyword evidence="2" id="KW-0378">Hydrolase</keyword>
<dbReference type="Gene3D" id="3.40.710.10">
    <property type="entry name" value="DD-peptidase/beta-lactamase superfamily"/>
    <property type="match status" value="1"/>
</dbReference>
<dbReference type="PANTHER" id="PTHR43283:SF17">
    <property type="entry name" value="(LOVD), PUTATIVE (AFU_ORTHOLOGUE AFUA_5G00920)-RELATED"/>
    <property type="match status" value="1"/>
</dbReference>
<reference evidence="4" key="1">
    <citation type="submission" date="2023-06" db="EMBL/GenBank/DDBJ databases">
        <title>Genome-scale phylogeny and comparative genomics of the fungal order Sordariales.</title>
        <authorList>
            <consortium name="Lawrence Berkeley National Laboratory"/>
            <person name="Hensen N."/>
            <person name="Bonometti L."/>
            <person name="Westerberg I."/>
            <person name="Brannstrom I.O."/>
            <person name="Guillou S."/>
            <person name="Cros-Aarteil S."/>
            <person name="Calhoun S."/>
            <person name="Haridas S."/>
            <person name="Kuo A."/>
            <person name="Mondo S."/>
            <person name="Pangilinan J."/>
            <person name="Riley R."/>
            <person name="Labutti K."/>
            <person name="Andreopoulos B."/>
            <person name="Lipzen A."/>
            <person name="Chen C."/>
            <person name="Yanf M."/>
            <person name="Daum C."/>
            <person name="Ng V."/>
            <person name="Clum A."/>
            <person name="Steindorff A."/>
            <person name="Ohm R."/>
            <person name="Martin F."/>
            <person name="Silar P."/>
            <person name="Natvig D."/>
            <person name="Lalanne C."/>
            <person name="Gautier V."/>
            <person name="Ament-Velasquez S.L."/>
            <person name="Kruys A."/>
            <person name="Hutchinson M.I."/>
            <person name="Powell A.J."/>
            <person name="Barry K."/>
            <person name="Miller A.N."/>
            <person name="Grigoriev I.V."/>
            <person name="Debuchy R."/>
            <person name="Gladieux P."/>
            <person name="Thoren M.H."/>
            <person name="Johannesson H."/>
        </authorList>
    </citation>
    <scope>NUCLEOTIDE SEQUENCE</scope>
    <source>
        <strain evidence="4">8032-3</strain>
    </source>
</reference>
<protein>
    <submittedName>
        <fullName evidence="4">Acyltransferase LovD</fullName>
    </submittedName>
</protein>
<dbReference type="PANTHER" id="PTHR43283">
    <property type="entry name" value="BETA-LACTAMASE-RELATED"/>
    <property type="match status" value="1"/>
</dbReference>
<comment type="caution">
    <text evidence="4">The sequence shown here is derived from an EMBL/GenBank/DDBJ whole genome shotgun (WGS) entry which is preliminary data.</text>
</comment>
<keyword evidence="4" id="KW-0808">Transferase</keyword>
<dbReference type="RefSeq" id="XP_060277861.1">
    <property type="nucleotide sequence ID" value="XM_060429419.1"/>
</dbReference>
<dbReference type="AlphaFoldDB" id="A0AAJ0BNN7"/>
<dbReference type="Proteomes" id="UP001244011">
    <property type="component" value="Unassembled WGS sequence"/>
</dbReference>
<dbReference type="Pfam" id="PF00144">
    <property type="entry name" value="Beta-lactamase"/>
    <property type="match status" value="1"/>
</dbReference>
<evidence type="ECO:0000313" key="5">
    <source>
        <dbReference type="Proteomes" id="UP001244011"/>
    </source>
</evidence>
<keyword evidence="4" id="KW-0012">Acyltransferase</keyword>
<proteinExistence type="inferred from homology"/>